<feature type="transmembrane region" description="Helical" evidence="1">
    <location>
        <begin position="53"/>
        <end position="70"/>
    </location>
</feature>
<keyword evidence="1" id="KW-1133">Transmembrane helix</keyword>
<keyword evidence="1" id="KW-0812">Transmembrane</keyword>
<proteinExistence type="predicted"/>
<protein>
    <submittedName>
        <fullName evidence="2">VanZ family protein</fullName>
    </submittedName>
</protein>
<feature type="transmembrane region" description="Helical" evidence="1">
    <location>
        <begin position="106"/>
        <end position="126"/>
    </location>
</feature>
<dbReference type="PANTHER" id="PTHR28008:SF1">
    <property type="entry name" value="DOMAIN PROTEIN, PUTATIVE (AFU_ORTHOLOGUE AFUA_3G10980)-RELATED"/>
    <property type="match status" value="1"/>
</dbReference>
<dbReference type="NCBIfam" id="NF037970">
    <property type="entry name" value="vanZ_1"/>
    <property type="match status" value="1"/>
</dbReference>
<keyword evidence="1" id="KW-0472">Membrane</keyword>
<comment type="caution">
    <text evidence="2">The sequence shown here is derived from an EMBL/GenBank/DDBJ whole genome shotgun (WGS) entry which is preliminary data.</text>
</comment>
<organism evidence="2 3">
    <name type="scientific">Methylomonas rosea</name>
    <dbReference type="NCBI Taxonomy" id="2952227"/>
    <lineage>
        <taxon>Bacteria</taxon>
        <taxon>Pseudomonadati</taxon>
        <taxon>Pseudomonadota</taxon>
        <taxon>Gammaproteobacteria</taxon>
        <taxon>Methylococcales</taxon>
        <taxon>Methylococcaceae</taxon>
        <taxon>Methylomonas</taxon>
    </lineage>
</organism>
<feature type="transmembrane region" description="Helical" evidence="1">
    <location>
        <begin position="12"/>
        <end position="33"/>
    </location>
</feature>
<dbReference type="Proteomes" id="UP001524570">
    <property type="component" value="Unassembled WGS sequence"/>
</dbReference>
<sequence length="140" mass="15033">MLASKEMTKGSANLKLATLSIALSICLIAILFIESSRPPLEILGQVPGLDKAAHFLAFGVLALLLCMVSFSVRGNPYIPLFSTPSLIVILLGIAEEGYQMTVTGRVASLLDLMADICGAVFVIFLLNRSRLLNKLKILLS</sequence>
<feature type="transmembrane region" description="Helical" evidence="1">
    <location>
        <begin position="77"/>
        <end position="94"/>
    </location>
</feature>
<accession>A0ABT1TY64</accession>
<evidence type="ECO:0000256" key="1">
    <source>
        <dbReference type="SAM" id="Phobius"/>
    </source>
</evidence>
<dbReference type="PANTHER" id="PTHR28008">
    <property type="entry name" value="DOMAIN PROTEIN, PUTATIVE (AFU_ORTHOLOGUE AFUA_3G10980)-RELATED"/>
    <property type="match status" value="1"/>
</dbReference>
<evidence type="ECO:0000313" key="2">
    <source>
        <dbReference type="EMBL" id="MCQ8119699.1"/>
    </source>
</evidence>
<reference evidence="2 3" key="1">
    <citation type="submission" date="2022-07" db="EMBL/GenBank/DDBJ databases">
        <title>Methylomonas rivi sp. nov., Methylomonas rosea sp. nov., Methylomonas aureus sp. nov. and Methylomonas subterranea sp. nov., four novel methanotrophs isolated from a freshwater creek and the deep terrestrial subsurface.</title>
        <authorList>
            <person name="Abin C."/>
            <person name="Sankaranarayanan K."/>
            <person name="Garner C."/>
            <person name="Sindelar R."/>
            <person name="Kotary K."/>
            <person name="Garner R."/>
            <person name="Barclay S."/>
            <person name="Lawson P."/>
            <person name="Krumholz L."/>
        </authorList>
    </citation>
    <scope>NUCLEOTIDE SEQUENCE [LARGE SCALE GENOMIC DNA]</scope>
    <source>
        <strain evidence="2 3">WSC-7</strain>
    </source>
</reference>
<dbReference type="RefSeq" id="WP_256608538.1">
    <property type="nucleotide sequence ID" value="NZ_JANIBL010000086.1"/>
</dbReference>
<gene>
    <name evidence="2" type="ORF">NP589_19925</name>
</gene>
<dbReference type="EMBL" id="JANIBL010000086">
    <property type="protein sequence ID" value="MCQ8119699.1"/>
    <property type="molecule type" value="Genomic_DNA"/>
</dbReference>
<evidence type="ECO:0000313" key="3">
    <source>
        <dbReference type="Proteomes" id="UP001524570"/>
    </source>
</evidence>
<keyword evidence="3" id="KW-1185">Reference proteome</keyword>
<name>A0ABT1TY64_9GAMM</name>